<evidence type="ECO:0000313" key="2">
    <source>
        <dbReference type="Proteomes" id="UP001274571"/>
    </source>
</evidence>
<comment type="caution">
    <text evidence="1">The sequence shown here is derived from an EMBL/GenBank/DDBJ whole genome shotgun (WGS) entry which is preliminary data.</text>
</comment>
<dbReference type="Proteomes" id="UP001274571">
    <property type="component" value="Unassembled WGS sequence"/>
</dbReference>
<organism evidence="1 2">
    <name type="scientific">Bacillus thuringiensis</name>
    <dbReference type="NCBI Taxonomy" id="1428"/>
    <lineage>
        <taxon>Bacteria</taxon>
        <taxon>Bacillati</taxon>
        <taxon>Bacillota</taxon>
        <taxon>Bacilli</taxon>
        <taxon>Bacillales</taxon>
        <taxon>Bacillaceae</taxon>
        <taxon>Bacillus</taxon>
        <taxon>Bacillus cereus group</taxon>
    </lineage>
</organism>
<gene>
    <name evidence="1" type="ORF">SOH20_25965</name>
</gene>
<proteinExistence type="predicted"/>
<name>A0AAW9GNW2_BACTU</name>
<dbReference type="RefSeq" id="WP_320483577.1">
    <property type="nucleotide sequence ID" value="NZ_JAXCMD010000010.1"/>
</dbReference>
<sequence>MIERVKGTVALIASVFGIINVGLDIHTKATKKLQQSKKRKRNKRKRK</sequence>
<dbReference type="EMBL" id="JAXCMD010000010">
    <property type="protein sequence ID" value="MDY0854316.1"/>
    <property type="molecule type" value="Genomic_DNA"/>
</dbReference>
<reference evidence="1" key="1">
    <citation type="submission" date="2023-11" db="EMBL/GenBank/DDBJ databases">
        <title>Genome Sequence of Bacillus thuringiensis stain BLB 30AF.</title>
        <authorList>
            <person name="Farhat A."/>
        </authorList>
    </citation>
    <scope>NUCLEOTIDE SEQUENCE</scope>
    <source>
        <strain evidence="1">BLB30AF</strain>
    </source>
</reference>
<protein>
    <submittedName>
        <fullName evidence="1">Uncharacterized protein</fullName>
    </submittedName>
</protein>
<accession>A0AAW9GNW2</accession>
<evidence type="ECO:0000313" key="1">
    <source>
        <dbReference type="EMBL" id="MDY0854316.1"/>
    </source>
</evidence>
<dbReference type="AlphaFoldDB" id="A0AAW9GNW2"/>